<dbReference type="RefSeq" id="WP_125697973.1">
    <property type="nucleotide sequence ID" value="NZ_JBHTOG010000045.1"/>
</dbReference>
<organism evidence="1 2">
    <name type="scientific">Lacticaseibacillus yichunensis</name>
    <dbReference type="NCBI Taxonomy" id="2486015"/>
    <lineage>
        <taxon>Bacteria</taxon>
        <taxon>Bacillati</taxon>
        <taxon>Bacillota</taxon>
        <taxon>Bacilli</taxon>
        <taxon>Lactobacillales</taxon>
        <taxon>Lactobacillaceae</taxon>
        <taxon>Lacticaseibacillus</taxon>
    </lineage>
</organism>
<protein>
    <submittedName>
        <fullName evidence="1">Uncharacterized protein</fullName>
    </submittedName>
</protein>
<proteinExistence type="predicted"/>
<evidence type="ECO:0000313" key="2">
    <source>
        <dbReference type="Proteomes" id="UP001597192"/>
    </source>
</evidence>
<accession>A0ABW4CTL5</accession>
<dbReference type="EMBL" id="JBHTOG010000045">
    <property type="protein sequence ID" value="MFD1432856.1"/>
    <property type="molecule type" value="Genomic_DNA"/>
</dbReference>
<sequence length="132" mass="14540">MPLTFLPEETVQAQSRRIADEVRTALGMTRSQNDYVKEAPLPGVPAIQISLAQAADPDRFIRFYDDTQAISVPTSGVVVIHNDIIALGLNDGIKDTYLMLVRDGKLLRNLKLEQAIYSGSEFVDLVANVLPN</sequence>
<keyword evidence="2" id="KW-1185">Reference proteome</keyword>
<gene>
    <name evidence="1" type="ORF">ACFQ47_09270</name>
</gene>
<reference evidence="2" key="1">
    <citation type="journal article" date="2019" name="Int. J. Syst. Evol. Microbiol.">
        <title>The Global Catalogue of Microorganisms (GCM) 10K type strain sequencing project: providing services to taxonomists for standard genome sequencing and annotation.</title>
        <authorList>
            <consortium name="The Broad Institute Genomics Platform"/>
            <consortium name="The Broad Institute Genome Sequencing Center for Infectious Disease"/>
            <person name="Wu L."/>
            <person name="Ma J."/>
        </authorList>
    </citation>
    <scope>NUCLEOTIDE SEQUENCE [LARGE SCALE GENOMIC DNA]</scope>
    <source>
        <strain evidence="2">CCM 8947</strain>
    </source>
</reference>
<name>A0ABW4CTL5_9LACO</name>
<evidence type="ECO:0000313" key="1">
    <source>
        <dbReference type="EMBL" id="MFD1432856.1"/>
    </source>
</evidence>
<dbReference type="Proteomes" id="UP001597192">
    <property type="component" value="Unassembled WGS sequence"/>
</dbReference>
<comment type="caution">
    <text evidence="1">The sequence shown here is derived from an EMBL/GenBank/DDBJ whole genome shotgun (WGS) entry which is preliminary data.</text>
</comment>